<protein>
    <submittedName>
        <fullName evidence="3 4">Uncharacterized protein</fullName>
    </submittedName>
</protein>
<dbReference type="WBParaSite" id="maker-uti_cns_0016684-snap-gene-0.2-mRNA-1">
    <property type="protein sequence ID" value="maker-uti_cns_0016684-snap-gene-0.2-mRNA-1"/>
    <property type="gene ID" value="maker-uti_cns_0016684-snap-gene-0.2"/>
</dbReference>
<dbReference type="Proteomes" id="UP000095280">
    <property type="component" value="Unplaced"/>
</dbReference>
<keyword evidence="2" id="KW-1185">Reference proteome</keyword>
<evidence type="ECO:0000313" key="3">
    <source>
        <dbReference type="WBParaSite" id="maker-uti_cns_0013166-snap-gene-0.2-mRNA-1"/>
    </source>
</evidence>
<evidence type="ECO:0000313" key="4">
    <source>
        <dbReference type="WBParaSite" id="maker-uti_cns_0016684-snap-gene-0.2-mRNA-1"/>
    </source>
</evidence>
<proteinExistence type="predicted"/>
<name>A0A1I8IJJ3_9PLAT</name>
<evidence type="ECO:0000256" key="1">
    <source>
        <dbReference type="SAM" id="MobiDB-lite"/>
    </source>
</evidence>
<dbReference type="WBParaSite" id="maker-uti_cns_0013166-snap-gene-0.2-mRNA-1">
    <property type="protein sequence ID" value="maker-uti_cns_0013166-snap-gene-0.2-mRNA-1"/>
    <property type="gene ID" value="maker-uti_cns_0013166-snap-gene-0.2"/>
</dbReference>
<sequence>MATSITAAMRPTPSPDRRLSRLSKLCSKCNSHS</sequence>
<accession>A0A1I8IJJ3</accession>
<feature type="region of interest" description="Disordered" evidence="1">
    <location>
        <begin position="1"/>
        <end position="33"/>
    </location>
</feature>
<evidence type="ECO:0000313" key="2">
    <source>
        <dbReference type="Proteomes" id="UP000095280"/>
    </source>
</evidence>
<dbReference type="AlphaFoldDB" id="A0A1I8IJJ3"/>
<organism evidence="2 3">
    <name type="scientific">Macrostomum lignano</name>
    <dbReference type="NCBI Taxonomy" id="282301"/>
    <lineage>
        <taxon>Eukaryota</taxon>
        <taxon>Metazoa</taxon>
        <taxon>Spiralia</taxon>
        <taxon>Lophotrochozoa</taxon>
        <taxon>Platyhelminthes</taxon>
        <taxon>Rhabditophora</taxon>
        <taxon>Macrostomorpha</taxon>
        <taxon>Macrostomida</taxon>
        <taxon>Macrostomidae</taxon>
        <taxon>Macrostomum</taxon>
    </lineage>
</organism>
<reference evidence="3 4" key="1">
    <citation type="submission" date="2016-11" db="UniProtKB">
        <authorList>
            <consortium name="WormBaseParasite"/>
        </authorList>
    </citation>
    <scope>IDENTIFICATION</scope>
</reference>